<evidence type="ECO:0000313" key="2">
    <source>
        <dbReference type="EMBL" id="GIO35378.1"/>
    </source>
</evidence>
<dbReference type="Proteomes" id="UP000681162">
    <property type="component" value="Unassembled WGS sequence"/>
</dbReference>
<comment type="caution">
    <text evidence="2">The sequence shown here is derived from an EMBL/GenBank/DDBJ whole genome shotgun (WGS) entry which is preliminary data.</text>
</comment>
<dbReference type="SUPFAM" id="SSF53067">
    <property type="entry name" value="Actin-like ATPase domain"/>
    <property type="match status" value="1"/>
</dbReference>
<evidence type="ECO:0000313" key="3">
    <source>
        <dbReference type="Proteomes" id="UP000681162"/>
    </source>
</evidence>
<dbReference type="InterPro" id="IPR000600">
    <property type="entry name" value="ROK"/>
</dbReference>
<dbReference type="AlphaFoldDB" id="A0A919XPV7"/>
<evidence type="ECO:0000256" key="1">
    <source>
        <dbReference type="ARBA" id="ARBA00006479"/>
    </source>
</evidence>
<dbReference type="GO" id="GO:0016301">
    <property type="term" value="F:kinase activity"/>
    <property type="evidence" value="ECO:0007669"/>
    <property type="project" value="UniProtKB-KW"/>
</dbReference>
<dbReference type="EMBL" id="BORR01000001">
    <property type="protein sequence ID" value="GIO35378.1"/>
    <property type="molecule type" value="Genomic_DNA"/>
</dbReference>
<accession>A0A919XPV7</accession>
<keyword evidence="2" id="KW-0808">Transferase</keyword>
<dbReference type="PANTHER" id="PTHR18964">
    <property type="entry name" value="ROK (REPRESSOR, ORF, KINASE) FAMILY"/>
    <property type="match status" value="1"/>
</dbReference>
<dbReference type="PANTHER" id="PTHR18964:SF149">
    <property type="entry name" value="BIFUNCTIONAL UDP-N-ACETYLGLUCOSAMINE 2-EPIMERASE_N-ACETYLMANNOSAMINE KINASE"/>
    <property type="match status" value="1"/>
</dbReference>
<dbReference type="RefSeq" id="WP_212937811.1">
    <property type="nucleotide sequence ID" value="NZ_BORR01000001.1"/>
</dbReference>
<name>A0A919XPV7_9BACL</name>
<reference evidence="2 3" key="1">
    <citation type="submission" date="2021-03" db="EMBL/GenBank/DDBJ databases">
        <title>Antimicrobial resistance genes in bacteria isolated from Japanese honey, and their potential for conferring macrolide and lincosamide resistance in the American foulbrood pathogen Paenibacillus larvae.</title>
        <authorList>
            <person name="Okamoto M."/>
            <person name="Kumagai M."/>
            <person name="Kanamori H."/>
            <person name="Takamatsu D."/>
        </authorList>
    </citation>
    <scope>NUCLEOTIDE SEQUENCE [LARGE SCALE GENOMIC DNA]</scope>
    <source>
        <strain evidence="2 3">J41TS12</strain>
    </source>
</reference>
<dbReference type="InterPro" id="IPR043129">
    <property type="entry name" value="ATPase_NBD"/>
</dbReference>
<sequence>MKPGYLLFDVGGTEIKINALAGNQWLYSSSRHVPSFASETKLVILEHLQKLLLETIKEIEQRGDPLQAIGFAFPGPFDYENGISLMKDFRKYDALYLVNLRQCVQEWLKNSGRAQVPVIFGNDARCFALGEYHANSFIQKGIYLTLGTGCGSTFIEHGCVVGHRYGLNAEGMLYDTPFKEGVLDEYLSVNGLRQLAEDKNYPFDNGKKLAESALDGDKEAAAIFQAFGQLLGEGISSFAAVFEPEEIVFGGQLSKSMPLFKESLLQELQPVQPNVRVSEDPAKSTLKGLYRIILDQTRGEEDV</sequence>
<dbReference type="Gene3D" id="3.30.420.40">
    <property type="match status" value="2"/>
</dbReference>
<gene>
    <name evidence="2" type="primary">nagC</name>
    <name evidence="2" type="ORF">J41TS12_02390</name>
</gene>
<proteinExistence type="inferred from homology"/>
<protein>
    <submittedName>
        <fullName evidence="2">Glucose kinase</fullName>
    </submittedName>
</protein>
<comment type="similarity">
    <text evidence="1">Belongs to the ROK (NagC/XylR) family.</text>
</comment>
<keyword evidence="2" id="KW-0418">Kinase</keyword>
<dbReference type="Pfam" id="PF00480">
    <property type="entry name" value="ROK"/>
    <property type="match status" value="1"/>
</dbReference>
<keyword evidence="3" id="KW-1185">Reference proteome</keyword>
<organism evidence="2 3">
    <name type="scientific">Paenibacillus antibioticophila</name>
    <dbReference type="NCBI Taxonomy" id="1274374"/>
    <lineage>
        <taxon>Bacteria</taxon>
        <taxon>Bacillati</taxon>
        <taxon>Bacillota</taxon>
        <taxon>Bacilli</taxon>
        <taxon>Bacillales</taxon>
        <taxon>Paenibacillaceae</taxon>
        <taxon>Paenibacillus</taxon>
    </lineage>
</organism>